<name>A0A917GAF3_9BACI</name>
<organism evidence="2 3">
    <name type="scientific">Lysinibacillus alkalisoli</name>
    <dbReference type="NCBI Taxonomy" id="1911548"/>
    <lineage>
        <taxon>Bacteria</taxon>
        <taxon>Bacillati</taxon>
        <taxon>Bacillota</taxon>
        <taxon>Bacilli</taxon>
        <taxon>Bacillales</taxon>
        <taxon>Bacillaceae</taxon>
        <taxon>Lysinibacillus</taxon>
    </lineage>
</organism>
<dbReference type="AlphaFoldDB" id="A0A917GAF3"/>
<dbReference type="Pfam" id="PF21847">
    <property type="entry name" value="DUF6906"/>
    <property type="match status" value="1"/>
</dbReference>
<proteinExistence type="predicted"/>
<evidence type="ECO:0000313" key="3">
    <source>
        <dbReference type="Proteomes" id="UP000616608"/>
    </source>
</evidence>
<reference evidence="2" key="1">
    <citation type="journal article" date="2014" name="Int. J. Syst. Evol. Microbiol.">
        <title>Complete genome sequence of Corynebacterium casei LMG S-19264T (=DSM 44701T), isolated from a smear-ripened cheese.</title>
        <authorList>
            <consortium name="US DOE Joint Genome Institute (JGI-PGF)"/>
            <person name="Walter F."/>
            <person name="Albersmeier A."/>
            <person name="Kalinowski J."/>
            <person name="Ruckert C."/>
        </authorList>
    </citation>
    <scope>NUCLEOTIDE SEQUENCE</scope>
    <source>
        <strain evidence="2">CGMCC 1.15760</strain>
    </source>
</reference>
<evidence type="ECO:0000313" key="2">
    <source>
        <dbReference type="EMBL" id="GGG32719.1"/>
    </source>
</evidence>
<feature type="domain" description="DUF6906" evidence="1">
    <location>
        <begin position="1"/>
        <end position="49"/>
    </location>
</feature>
<reference evidence="2" key="2">
    <citation type="submission" date="2020-09" db="EMBL/GenBank/DDBJ databases">
        <authorList>
            <person name="Sun Q."/>
            <person name="Zhou Y."/>
        </authorList>
    </citation>
    <scope>NUCLEOTIDE SEQUENCE</scope>
    <source>
        <strain evidence="2">CGMCC 1.15760</strain>
    </source>
</reference>
<keyword evidence="3" id="KW-1185">Reference proteome</keyword>
<protein>
    <recommendedName>
        <fullName evidence="1">DUF6906 domain-containing protein</fullName>
    </recommendedName>
</protein>
<dbReference type="Proteomes" id="UP000616608">
    <property type="component" value="Unassembled WGS sequence"/>
</dbReference>
<sequence length="53" mass="6055">MKQGKKLTVAERNHVATFRLVPANWLISKRMATTWVIINRNSGKPRTIPAPQK</sequence>
<gene>
    <name evidence="2" type="ORF">GCM10007425_29200</name>
</gene>
<dbReference type="RefSeq" id="WP_188615810.1">
    <property type="nucleotide sequence ID" value="NZ_BMJT01000013.1"/>
</dbReference>
<dbReference type="EMBL" id="BMJT01000013">
    <property type="protein sequence ID" value="GGG32719.1"/>
    <property type="molecule type" value="Genomic_DNA"/>
</dbReference>
<evidence type="ECO:0000259" key="1">
    <source>
        <dbReference type="Pfam" id="PF21847"/>
    </source>
</evidence>
<accession>A0A917GAF3</accession>
<comment type="caution">
    <text evidence="2">The sequence shown here is derived from an EMBL/GenBank/DDBJ whole genome shotgun (WGS) entry which is preliminary data.</text>
</comment>
<dbReference type="InterPro" id="IPR054201">
    <property type="entry name" value="DUF6906"/>
</dbReference>